<keyword evidence="2" id="KW-1185">Reference proteome</keyword>
<dbReference type="Proteomes" id="UP000694620">
    <property type="component" value="Chromosome 14"/>
</dbReference>
<sequence>MYCISAVAHRKQSGHPFCNHEELCYIKMERSRNTGNYLLECMIEGFQTPITYPLEAQWISCQSTNQA</sequence>
<dbReference type="Ensembl" id="ENSECRT00000034467.1">
    <property type="protein sequence ID" value="ENSECRP00000033734.1"/>
    <property type="gene ID" value="ENSECRG00000022832.1"/>
</dbReference>
<name>A0A8C4TN99_ERPCA</name>
<evidence type="ECO:0000313" key="2">
    <source>
        <dbReference type="Proteomes" id="UP000694620"/>
    </source>
</evidence>
<evidence type="ECO:0000313" key="1">
    <source>
        <dbReference type="Ensembl" id="ENSECRP00000033734.1"/>
    </source>
</evidence>
<proteinExistence type="predicted"/>
<organism evidence="1 2">
    <name type="scientific">Erpetoichthys calabaricus</name>
    <name type="common">Rope fish</name>
    <name type="synonym">Calamoichthys calabaricus</name>
    <dbReference type="NCBI Taxonomy" id="27687"/>
    <lineage>
        <taxon>Eukaryota</taxon>
        <taxon>Metazoa</taxon>
        <taxon>Chordata</taxon>
        <taxon>Craniata</taxon>
        <taxon>Vertebrata</taxon>
        <taxon>Euteleostomi</taxon>
        <taxon>Actinopterygii</taxon>
        <taxon>Polypteriformes</taxon>
        <taxon>Polypteridae</taxon>
        <taxon>Erpetoichthys</taxon>
    </lineage>
</organism>
<reference evidence="1" key="2">
    <citation type="submission" date="2025-08" db="UniProtKB">
        <authorList>
            <consortium name="Ensembl"/>
        </authorList>
    </citation>
    <scope>IDENTIFICATION</scope>
</reference>
<dbReference type="AlphaFoldDB" id="A0A8C4TN99"/>
<protein>
    <submittedName>
        <fullName evidence="1">Uncharacterized protein</fullName>
    </submittedName>
</protein>
<accession>A0A8C4TN99</accession>
<reference evidence="1" key="3">
    <citation type="submission" date="2025-09" db="UniProtKB">
        <authorList>
            <consortium name="Ensembl"/>
        </authorList>
    </citation>
    <scope>IDENTIFICATION</scope>
</reference>
<reference evidence="1" key="1">
    <citation type="submission" date="2021-06" db="EMBL/GenBank/DDBJ databases">
        <authorList>
            <consortium name="Wellcome Sanger Institute Data Sharing"/>
        </authorList>
    </citation>
    <scope>NUCLEOTIDE SEQUENCE [LARGE SCALE GENOMIC DNA]</scope>
</reference>